<protein>
    <recommendedName>
        <fullName evidence="4">HTH araC/xylS-type domain-containing protein</fullName>
    </recommendedName>
</protein>
<keyword evidence="1" id="KW-0805">Transcription regulation</keyword>
<reference evidence="5" key="1">
    <citation type="submission" date="2016-04" db="EMBL/GenBank/DDBJ databases">
        <authorList>
            <person name="Evans L.H."/>
            <person name="Alamgir A."/>
            <person name="Owens N."/>
            <person name="Weber N.D."/>
            <person name="Virtaneva K."/>
            <person name="Barbian K."/>
            <person name="Babar A."/>
            <person name="Rosenke K."/>
        </authorList>
    </citation>
    <scope>NUCLEOTIDE SEQUENCE</scope>
    <source>
        <strain evidence="5">86</strain>
    </source>
</reference>
<keyword evidence="2" id="KW-0238">DNA-binding</keyword>
<keyword evidence="3" id="KW-0804">Transcription</keyword>
<feature type="domain" description="HTH araC/xylS-type" evidence="4">
    <location>
        <begin position="126"/>
        <end position="223"/>
    </location>
</feature>
<accession>A0A212JH06</accession>
<dbReference type="SUPFAM" id="SSF46689">
    <property type="entry name" value="Homeodomain-like"/>
    <property type="match status" value="1"/>
</dbReference>
<dbReference type="SUPFAM" id="SSF51182">
    <property type="entry name" value="RmlC-like cupins"/>
    <property type="match status" value="1"/>
</dbReference>
<dbReference type="PROSITE" id="PS01124">
    <property type="entry name" value="HTH_ARAC_FAMILY_2"/>
    <property type="match status" value="1"/>
</dbReference>
<dbReference type="InterPro" id="IPR050204">
    <property type="entry name" value="AraC_XylS_family_regulators"/>
</dbReference>
<dbReference type="Pfam" id="PF07883">
    <property type="entry name" value="Cupin_2"/>
    <property type="match status" value="1"/>
</dbReference>
<dbReference type="InterPro" id="IPR009057">
    <property type="entry name" value="Homeodomain-like_sf"/>
</dbReference>
<dbReference type="EMBL" id="FLUQ01000001">
    <property type="protein sequence ID" value="SBV98691.1"/>
    <property type="molecule type" value="Genomic_DNA"/>
</dbReference>
<dbReference type="Gene3D" id="1.10.10.60">
    <property type="entry name" value="Homeodomain-like"/>
    <property type="match status" value="2"/>
</dbReference>
<sequence length="229" mass="25638">MCDFLPVRSTIKCIKLAARGPRAYSNPMQGIVYYYDEESRVEVVLARDAERAYPPHVHAEHRVIGRVLSGCVRLETRTGIRTLGEGESFTIPAGTVHALTILPGGNLRTECFLEEDPAPAADPRVRAVAARIMDRPDDPFSLDDMAAFTGYSRWHFCRLFRKATGLTPHAFQLACKVRLARRLLREGRAAAEAAALAGFADQSHMHKAFALHHGLTPRQFMQRSFPLRR</sequence>
<dbReference type="Pfam" id="PF12833">
    <property type="entry name" value="HTH_18"/>
    <property type="match status" value="1"/>
</dbReference>
<dbReference type="PANTHER" id="PTHR46796">
    <property type="entry name" value="HTH-TYPE TRANSCRIPTIONAL ACTIVATOR RHAS-RELATED"/>
    <property type="match status" value="1"/>
</dbReference>
<evidence type="ECO:0000259" key="4">
    <source>
        <dbReference type="PROSITE" id="PS01124"/>
    </source>
</evidence>
<dbReference type="InterPro" id="IPR018060">
    <property type="entry name" value="HTH_AraC"/>
</dbReference>
<proteinExistence type="predicted"/>
<evidence type="ECO:0000256" key="2">
    <source>
        <dbReference type="ARBA" id="ARBA00023125"/>
    </source>
</evidence>
<gene>
    <name evidence="5" type="ORF">KL86DPRO_11431</name>
</gene>
<dbReference type="Gene3D" id="2.60.120.10">
    <property type="entry name" value="Jelly Rolls"/>
    <property type="match status" value="1"/>
</dbReference>
<dbReference type="GO" id="GO:0043565">
    <property type="term" value="F:sequence-specific DNA binding"/>
    <property type="evidence" value="ECO:0007669"/>
    <property type="project" value="InterPro"/>
</dbReference>
<dbReference type="AlphaFoldDB" id="A0A212JH06"/>
<name>A0A212JH06_9DELT</name>
<organism evidence="5">
    <name type="scientific">uncultured delta proteobacterium</name>
    <dbReference type="NCBI Taxonomy" id="34034"/>
    <lineage>
        <taxon>Bacteria</taxon>
        <taxon>Deltaproteobacteria</taxon>
        <taxon>environmental samples</taxon>
    </lineage>
</organism>
<dbReference type="GO" id="GO:0003700">
    <property type="term" value="F:DNA-binding transcription factor activity"/>
    <property type="evidence" value="ECO:0007669"/>
    <property type="project" value="InterPro"/>
</dbReference>
<evidence type="ECO:0000256" key="1">
    <source>
        <dbReference type="ARBA" id="ARBA00023015"/>
    </source>
</evidence>
<dbReference type="CDD" id="cd02208">
    <property type="entry name" value="cupin_RmlC-like"/>
    <property type="match status" value="1"/>
</dbReference>
<dbReference type="InterPro" id="IPR013096">
    <property type="entry name" value="Cupin_2"/>
</dbReference>
<dbReference type="SMART" id="SM00342">
    <property type="entry name" value="HTH_ARAC"/>
    <property type="match status" value="1"/>
</dbReference>
<dbReference type="InterPro" id="IPR011051">
    <property type="entry name" value="RmlC_Cupin_sf"/>
</dbReference>
<evidence type="ECO:0000313" key="5">
    <source>
        <dbReference type="EMBL" id="SBV98691.1"/>
    </source>
</evidence>
<dbReference type="InterPro" id="IPR014710">
    <property type="entry name" value="RmlC-like_jellyroll"/>
</dbReference>
<evidence type="ECO:0000256" key="3">
    <source>
        <dbReference type="ARBA" id="ARBA00023163"/>
    </source>
</evidence>